<dbReference type="EMBL" id="CAJNOI010000079">
    <property type="protein sequence ID" value="CAF1016583.1"/>
    <property type="molecule type" value="Genomic_DNA"/>
</dbReference>
<accession>A0A814HY26</accession>
<evidence type="ECO:0000313" key="3">
    <source>
        <dbReference type="Proteomes" id="UP000663832"/>
    </source>
</evidence>
<dbReference type="Proteomes" id="UP000663877">
    <property type="component" value="Unassembled WGS sequence"/>
</dbReference>
<keyword evidence="3" id="KW-1185">Reference proteome</keyword>
<organism evidence="1 4">
    <name type="scientific">Adineta steineri</name>
    <dbReference type="NCBI Taxonomy" id="433720"/>
    <lineage>
        <taxon>Eukaryota</taxon>
        <taxon>Metazoa</taxon>
        <taxon>Spiralia</taxon>
        <taxon>Gnathifera</taxon>
        <taxon>Rotifera</taxon>
        <taxon>Eurotatoria</taxon>
        <taxon>Bdelloidea</taxon>
        <taxon>Adinetida</taxon>
        <taxon>Adinetidae</taxon>
        <taxon>Adineta</taxon>
    </lineage>
</organism>
<gene>
    <name evidence="1" type="ORF">BJG266_LOCUS16762</name>
    <name evidence="2" type="ORF">QVE165_LOCUS40746</name>
</gene>
<sequence>MNDDSHDYYLLVQNGTKLGLTKKLATKENVHVLSDDIDMFDNSFGIYEVSDEKPIASAKLLCQGYDGFMEKLMKLAHQFLILKQVQFVY</sequence>
<protein>
    <submittedName>
        <fullName evidence="1">Uncharacterized protein</fullName>
    </submittedName>
</protein>
<evidence type="ECO:0000313" key="2">
    <source>
        <dbReference type="EMBL" id="CAF1458069.1"/>
    </source>
</evidence>
<dbReference type="EMBL" id="CAJNOM010000474">
    <property type="protein sequence ID" value="CAF1458069.1"/>
    <property type="molecule type" value="Genomic_DNA"/>
</dbReference>
<reference evidence="1" key="1">
    <citation type="submission" date="2021-02" db="EMBL/GenBank/DDBJ databases">
        <authorList>
            <person name="Nowell W R."/>
        </authorList>
    </citation>
    <scope>NUCLEOTIDE SEQUENCE</scope>
</reference>
<dbReference type="AlphaFoldDB" id="A0A814HY26"/>
<proteinExistence type="predicted"/>
<evidence type="ECO:0000313" key="4">
    <source>
        <dbReference type="Proteomes" id="UP000663877"/>
    </source>
</evidence>
<comment type="caution">
    <text evidence="1">The sequence shown here is derived from an EMBL/GenBank/DDBJ whole genome shotgun (WGS) entry which is preliminary data.</text>
</comment>
<evidence type="ECO:0000313" key="1">
    <source>
        <dbReference type="EMBL" id="CAF1016583.1"/>
    </source>
</evidence>
<name>A0A814HY26_9BILA</name>
<dbReference type="Proteomes" id="UP000663832">
    <property type="component" value="Unassembled WGS sequence"/>
</dbReference>